<protein>
    <submittedName>
        <fullName evidence="1">Uncharacterized protein</fullName>
    </submittedName>
</protein>
<reference evidence="1 2" key="1">
    <citation type="journal article" date="2023" name="Plants (Basel)">
        <title>Bridging the Gap: Combining Genomics and Transcriptomics Approaches to Understand Stylosanthes scabra, an Orphan Legume from the Brazilian Caatinga.</title>
        <authorList>
            <person name="Ferreira-Neto J.R.C."/>
            <person name="da Silva M.D."/>
            <person name="Binneck E."/>
            <person name="de Melo N.F."/>
            <person name="da Silva R.H."/>
            <person name="de Melo A.L.T.M."/>
            <person name="Pandolfi V."/>
            <person name="Bustamante F.O."/>
            <person name="Brasileiro-Vidal A.C."/>
            <person name="Benko-Iseppon A.M."/>
        </authorList>
    </citation>
    <scope>NUCLEOTIDE SEQUENCE [LARGE SCALE GENOMIC DNA]</scope>
    <source>
        <tissue evidence="1">Leaves</tissue>
    </source>
</reference>
<name>A0ABU6RWJ5_9FABA</name>
<sequence>MQFLIIEIACGAYIFSKSKDKRVTLFVVDRLSLDRKIFWSQRPNHTIPGEILDAMATMLTDELRDSIWWLPTSFASLALNPTGHCKDTLEFIIHRYMDYVDETVKDAKVIYLDSLKDVTARAERVKVIKFVGFFMHRLFKERRFYKNAHSITPNIATDFDFVEPDVAQQDWERSECKS</sequence>
<accession>A0ABU6RWJ5</accession>
<proteinExistence type="predicted"/>
<gene>
    <name evidence="1" type="ORF">PIB30_096468</name>
</gene>
<organism evidence="1 2">
    <name type="scientific">Stylosanthes scabra</name>
    <dbReference type="NCBI Taxonomy" id="79078"/>
    <lineage>
        <taxon>Eukaryota</taxon>
        <taxon>Viridiplantae</taxon>
        <taxon>Streptophyta</taxon>
        <taxon>Embryophyta</taxon>
        <taxon>Tracheophyta</taxon>
        <taxon>Spermatophyta</taxon>
        <taxon>Magnoliopsida</taxon>
        <taxon>eudicotyledons</taxon>
        <taxon>Gunneridae</taxon>
        <taxon>Pentapetalae</taxon>
        <taxon>rosids</taxon>
        <taxon>fabids</taxon>
        <taxon>Fabales</taxon>
        <taxon>Fabaceae</taxon>
        <taxon>Papilionoideae</taxon>
        <taxon>50 kb inversion clade</taxon>
        <taxon>dalbergioids sensu lato</taxon>
        <taxon>Dalbergieae</taxon>
        <taxon>Pterocarpus clade</taxon>
        <taxon>Stylosanthes</taxon>
    </lineage>
</organism>
<dbReference type="EMBL" id="JASCZI010032498">
    <property type="protein sequence ID" value="MED6128309.1"/>
    <property type="molecule type" value="Genomic_DNA"/>
</dbReference>
<evidence type="ECO:0000313" key="2">
    <source>
        <dbReference type="Proteomes" id="UP001341840"/>
    </source>
</evidence>
<keyword evidence="2" id="KW-1185">Reference proteome</keyword>
<evidence type="ECO:0000313" key="1">
    <source>
        <dbReference type="EMBL" id="MED6128309.1"/>
    </source>
</evidence>
<comment type="caution">
    <text evidence="1">The sequence shown here is derived from an EMBL/GenBank/DDBJ whole genome shotgun (WGS) entry which is preliminary data.</text>
</comment>
<dbReference type="Proteomes" id="UP001341840">
    <property type="component" value="Unassembled WGS sequence"/>
</dbReference>